<feature type="region of interest" description="Disordered" evidence="1">
    <location>
        <begin position="147"/>
        <end position="275"/>
    </location>
</feature>
<feature type="region of interest" description="Disordered" evidence="1">
    <location>
        <begin position="1"/>
        <end position="24"/>
    </location>
</feature>
<dbReference type="Proteomes" id="UP000019374">
    <property type="component" value="Unassembled WGS sequence"/>
</dbReference>
<feature type="compositionally biased region" description="Polar residues" evidence="1">
    <location>
        <begin position="203"/>
        <end position="214"/>
    </location>
</feature>
<name>T5AMI7_OPHSC</name>
<dbReference type="EMBL" id="KE652202">
    <property type="protein sequence ID" value="EQL03611.1"/>
    <property type="molecule type" value="Genomic_DNA"/>
</dbReference>
<reference evidence="2 3" key="1">
    <citation type="journal article" date="2013" name="Chin. Sci. Bull.">
        <title>Genome survey uncovers the secrets of sex and lifestyle in caterpillar fungus.</title>
        <authorList>
            <person name="Hu X."/>
            <person name="Zhang Y."/>
            <person name="Xiao G."/>
            <person name="Zheng P."/>
            <person name="Xia Y."/>
            <person name="Zhang X."/>
            <person name="St Leger R.J."/>
            <person name="Liu X."/>
            <person name="Wang C."/>
        </authorList>
    </citation>
    <scope>NUCLEOTIDE SEQUENCE [LARGE SCALE GENOMIC DNA]</scope>
    <source>
        <strain evidence="3">Co18 / CGMCC 3.14243</strain>
        <tissue evidence="2">Fruit-body</tissue>
    </source>
</reference>
<evidence type="ECO:0000256" key="1">
    <source>
        <dbReference type="SAM" id="MobiDB-lite"/>
    </source>
</evidence>
<dbReference type="OrthoDB" id="5153662at2759"/>
<evidence type="ECO:0000313" key="3">
    <source>
        <dbReference type="Proteomes" id="UP000019374"/>
    </source>
</evidence>
<sequence length="275" mass="30227">MRLTAANLRALDPPSPPPPEMSPASEVRDFKNWIYATLKTLAYLGPQGDAYIKEADVVIDGDQVVYRGDQMPELESPAFWKRRFDQLNPRCRALERALRGPSKPVVINAAQHLEEDGIDPYTPHYQTKITAWASSLLANPATHPTITSLHSSLSHRSPSPLASSTIRKRQRGLDDGTDAPLRKRLRSSIDKPDKQVFPGASGHETTPNAVTSREPSAPTRDGNADGTGPGQKQLEQTQPGPKRGTEERNPYKCHPRPPASIAISQATDRRPLSGR</sequence>
<gene>
    <name evidence="2" type="ORF">OCS_00691</name>
</gene>
<feature type="compositionally biased region" description="Low complexity" evidence="1">
    <location>
        <begin position="147"/>
        <end position="164"/>
    </location>
</feature>
<proteinExistence type="predicted"/>
<accession>T5AMI7</accession>
<evidence type="ECO:0000313" key="2">
    <source>
        <dbReference type="EMBL" id="EQL03611.1"/>
    </source>
</evidence>
<protein>
    <submittedName>
        <fullName evidence="2">Uncharacterized protein</fullName>
    </submittedName>
</protein>
<dbReference type="AlphaFoldDB" id="T5AMI7"/>
<dbReference type="HOGENOM" id="CLU_1012294_0_0_1"/>
<organism evidence="2 3">
    <name type="scientific">Ophiocordyceps sinensis (strain Co18 / CGMCC 3.14243)</name>
    <name type="common">Yarsagumba caterpillar fungus</name>
    <name type="synonym">Hirsutella sinensis</name>
    <dbReference type="NCBI Taxonomy" id="911162"/>
    <lineage>
        <taxon>Eukaryota</taxon>
        <taxon>Fungi</taxon>
        <taxon>Dikarya</taxon>
        <taxon>Ascomycota</taxon>
        <taxon>Pezizomycotina</taxon>
        <taxon>Sordariomycetes</taxon>
        <taxon>Hypocreomycetidae</taxon>
        <taxon>Hypocreales</taxon>
        <taxon>Ophiocordycipitaceae</taxon>
        <taxon>Ophiocordyceps</taxon>
    </lineage>
</organism>